<keyword evidence="4" id="KW-1185">Reference proteome</keyword>
<organism evidence="3 4">
    <name type="scientific">Planomonospora sphaerica</name>
    <dbReference type="NCBI Taxonomy" id="161355"/>
    <lineage>
        <taxon>Bacteria</taxon>
        <taxon>Bacillati</taxon>
        <taxon>Actinomycetota</taxon>
        <taxon>Actinomycetes</taxon>
        <taxon>Streptosporangiales</taxon>
        <taxon>Streptosporangiaceae</taxon>
        <taxon>Planomonospora</taxon>
    </lineage>
</organism>
<feature type="signal peptide" evidence="2">
    <location>
        <begin position="1"/>
        <end position="22"/>
    </location>
</feature>
<protein>
    <submittedName>
        <fullName evidence="3">LigA protein</fullName>
    </submittedName>
</protein>
<evidence type="ECO:0000313" key="4">
    <source>
        <dbReference type="Proteomes" id="UP000077701"/>
    </source>
</evidence>
<gene>
    <name evidence="3" type="ORF">PS9374_06520</name>
</gene>
<dbReference type="STRING" id="161355.PS9374_06520"/>
<dbReference type="Proteomes" id="UP000077701">
    <property type="component" value="Unassembled WGS sequence"/>
</dbReference>
<evidence type="ECO:0000256" key="1">
    <source>
        <dbReference type="SAM" id="MobiDB-lite"/>
    </source>
</evidence>
<keyword evidence="2" id="KW-0732">Signal</keyword>
<sequence length="429" mass="44241">MVGVRVVAVAVVGAFLAAGCGAGRTARPSPPAPERMTATLPAPAPGRTASAGATPAENARSTGATGAAGDAGDAGAAGDAAVAPEWRAVPGAELEGAAALVDVAVSGPRDVWAVGYQASAEDREGSPAVVRWDGDRWREVPLDGGHGLFHVEAVSAGGPDDVWIAGNGEGAVAGRWTGRAWSWERPFGVAQDYRLADVAVAGDRVWLAANGPAGAVVVEWDGRGFRTAHRADGTVRAITARAGRVWAVGHDDGGPAAWLGSGEPAARVWEETAMPAIPGGRLGRVWQVSPSEAWAVGEVAPGPVNVYGRREGEPLVLRWDGSRWTRSPVPVARGALHGVTAFDGGDVWASGTDAAHPGQALLLRFDGTRWSAGYGPRLRAREQEPRYDVSADVGRTGIARVPGTGTLWAVGSVGWGDDEDVFVLRRASR</sequence>
<dbReference type="AlphaFoldDB" id="A0A171DP48"/>
<evidence type="ECO:0000313" key="3">
    <source>
        <dbReference type="EMBL" id="GAT70832.1"/>
    </source>
</evidence>
<name>A0A171DP48_9ACTN</name>
<comment type="caution">
    <text evidence="3">The sequence shown here is derived from an EMBL/GenBank/DDBJ whole genome shotgun (WGS) entry which is preliminary data.</text>
</comment>
<feature type="region of interest" description="Disordered" evidence="1">
    <location>
        <begin position="22"/>
        <end position="77"/>
    </location>
</feature>
<accession>A0A171DP48</accession>
<feature type="chain" id="PRO_5038411505" evidence="2">
    <location>
        <begin position="23"/>
        <end position="429"/>
    </location>
</feature>
<dbReference type="RefSeq" id="WP_153054617.1">
    <property type="nucleotide sequence ID" value="NZ_BDCX01000019.1"/>
</dbReference>
<reference evidence="4" key="2">
    <citation type="submission" date="2016-04" db="EMBL/GenBank/DDBJ databases">
        <title>Planomonospora sphaerica JCM9374 whole genome shotgun sequence.</title>
        <authorList>
            <person name="Suzuki T."/>
            <person name="Dohra H."/>
            <person name="Kodani S."/>
        </authorList>
    </citation>
    <scope>NUCLEOTIDE SEQUENCE [LARGE SCALE GENOMIC DNA]</scope>
    <source>
        <strain evidence="4">JCM 9374</strain>
    </source>
</reference>
<reference evidence="3 4" key="1">
    <citation type="journal article" date="2016" name="Genome Announc.">
        <title>Draft Genome Sequence of Planomonospora sphaerica JCM9374, a Rare Actinomycete.</title>
        <authorList>
            <person name="Dohra H."/>
            <person name="Suzuki T."/>
            <person name="Inoue Y."/>
            <person name="Kodani S."/>
        </authorList>
    </citation>
    <scope>NUCLEOTIDE SEQUENCE [LARGE SCALE GENOMIC DNA]</scope>
    <source>
        <strain evidence="3 4">JCM 9374</strain>
    </source>
</reference>
<dbReference type="PROSITE" id="PS51257">
    <property type="entry name" value="PROKAR_LIPOPROTEIN"/>
    <property type="match status" value="1"/>
</dbReference>
<dbReference type="OrthoDB" id="3454650at2"/>
<proteinExistence type="predicted"/>
<evidence type="ECO:0000256" key="2">
    <source>
        <dbReference type="SAM" id="SignalP"/>
    </source>
</evidence>
<feature type="compositionally biased region" description="Low complexity" evidence="1">
    <location>
        <begin position="62"/>
        <end position="77"/>
    </location>
</feature>
<dbReference type="EMBL" id="BDCX01000019">
    <property type="protein sequence ID" value="GAT70832.1"/>
    <property type="molecule type" value="Genomic_DNA"/>
</dbReference>